<evidence type="ECO:0000256" key="2">
    <source>
        <dbReference type="ARBA" id="ARBA00022670"/>
    </source>
</evidence>
<evidence type="ECO:0000256" key="1">
    <source>
        <dbReference type="ARBA" id="ARBA00009136"/>
    </source>
</evidence>
<dbReference type="EMBL" id="WOSW01000001">
    <property type="protein sequence ID" value="NHO31281.1"/>
    <property type="molecule type" value="Genomic_DNA"/>
</dbReference>
<dbReference type="PANTHER" id="PTHR12917">
    <property type="entry name" value="ASPARTYL PROTEASE DDI-RELATED"/>
    <property type="match status" value="1"/>
</dbReference>
<comment type="similarity">
    <text evidence="1">Belongs to the DDI1 family.</text>
</comment>
<name>A0ABX0K7V2_9PROT</name>
<evidence type="ECO:0000256" key="3">
    <source>
        <dbReference type="ARBA" id="ARBA00022750"/>
    </source>
</evidence>
<keyword evidence="2" id="KW-0645">Protease</keyword>
<dbReference type="InterPro" id="IPR021109">
    <property type="entry name" value="Peptidase_aspartic_dom_sf"/>
</dbReference>
<dbReference type="Pfam" id="PF13975">
    <property type="entry name" value="gag-asp_proteas"/>
    <property type="match status" value="1"/>
</dbReference>
<dbReference type="InterPro" id="IPR034122">
    <property type="entry name" value="Retropepsin-like_bacterial"/>
</dbReference>
<keyword evidence="4" id="KW-0378">Hydrolase</keyword>
<dbReference type="PANTHER" id="PTHR12917:SF1">
    <property type="entry name" value="AT13091P"/>
    <property type="match status" value="1"/>
</dbReference>
<proteinExistence type="inferred from homology"/>
<dbReference type="CDD" id="cd05483">
    <property type="entry name" value="retropepsin_like_bacteria"/>
    <property type="match status" value="1"/>
</dbReference>
<evidence type="ECO:0000313" key="6">
    <source>
        <dbReference type="Proteomes" id="UP000615326"/>
    </source>
</evidence>
<keyword evidence="3" id="KW-0064">Aspartyl protease</keyword>
<protein>
    <recommendedName>
        <fullName evidence="7">Lipoprotein</fullName>
    </recommendedName>
</protein>
<dbReference type="Gene3D" id="2.40.70.10">
    <property type="entry name" value="Acid Proteases"/>
    <property type="match status" value="2"/>
</dbReference>
<evidence type="ECO:0008006" key="7">
    <source>
        <dbReference type="Google" id="ProtNLM"/>
    </source>
</evidence>
<dbReference type="Pfam" id="PF13650">
    <property type="entry name" value="Asp_protease_2"/>
    <property type="match status" value="1"/>
</dbReference>
<dbReference type="Proteomes" id="UP000615326">
    <property type="component" value="Unassembled WGS sequence"/>
</dbReference>
<comment type="caution">
    <text evidence="5">The sequence shown here is derived from an EMBL/GenBank/DDBJ whole genome shotgun (WGS) entry which is preliminary data.</text>
</comment>
<evidence type="ECO:0000256" key="4">
    <source>
        <dbReference type="ARBA" id="ARBA00022801"/>
    </source>
</evidence>
<reference evidence="5 6" key="1">
    <citation type="journal article" date="2020" name="Int. J. Syst. Evol. Microbiol.">
        <title>Novel acetic acid bacteria from cider fermentations: Acetobacter conturbans sp. nov. and Acetobacter fallax sp. nov.</title>
        <authorList>
            <person name="Sombolestani A.S."/>
            <person name="Cleenwerck I."/>
            <person name="Cnockaert M."/>
            <person name="Borremans W."/>
            <person name="Wieme A.D."/>
            <person name="De Vuyst L."/>
            <person name="Vandamme P."/>
        </authorList>
    </citation>
    <scope>NUCLEOTIDE SEQUENCE [LARGE SCALE GENOMIC DNA]</scope>
    <source>
        <strain evidence="5 6">LMG 1637</strain>
    </source>
</reference>
<dbReference type="SUPFAM" id="SSF50630">
    <property type="entry name" value="Acid proteases"/>
    <property type="match status" value="2"/>
</dbReference>
<sequence length="374" mass="41002">MCAESDRRCTGVRARKETKTTFTLCLKKLRNAPYPTRGLPFFIILFTLCGCENQPAPVKPAQNPDKPGECTMTRMATLRVFTSWGPPIVQVSINGKPAAMALSTGAETSTISSAAAKEFGLEEGGDSTRVYGTTGPIDLPVARSNSLLVGRASASDFAFIEIEDRRHSSSAPVPRIDNIPIVGELGADFLRSYEVQFDLPDGEITLARPRGCTVKDVRWDDSVSQVPVRVWPGGRPGVQIRLNGHKINAMLSSSSTTTTVTPEELSWDDIKSNMEAENHAEIVRGVNGTAVTAHRDRFDSLQIGNETFSPAWLTVSPMQITDAVLGADFLRRRVFWLSVSQHMMYIEKEKINPFGAEHPRLLTSAEEPKAEPVK</sequence>
<gene>
    <name evidence="5" type="ORF">GOB84_01655</name>
</gene>
<accession>A0ABX0K7V2</accession>
<keyword evidence="6" id="KW-1185">Reference proteome</keyword>
<organism evidence="5 6">
    <name type="scientific">Acetobacter fallax</name>
    <dbReference type="NCBI Taxonomy" id="1737473"/>
    <lineage>
        <taxon>Bacteria</taxon>
        <taxon>Pseudomonadati</taxon>
        <taxon>Pseudomonadota</taxon>
        <taxon>Alphaproteobacteria</taxon>
        <taxon>Acetobacterales</taxon>
        <taxon>Acetobacteraceae</taxon>
        <taxon>Acetobacter</taxon>
    </lineage>
</organism>
<evidence type="ECO:0000313" key="5">
    <source>
        <dbReference type="EMBL" id="NHO31281.1"/>
    </source>
</evidence>